<gene>
    <name evidence="1" type="ORF">Pfra01_002604300</name>
</gene>
<dbReference type="EMBL" id="BSXT01005203">
    <property type="protein sequence ID" value="GMF60025.1"/>
    <property type="molecule type" value="Genomic_DNA"/>
</dbReference>
<dbReference type="Proteomes" id="UP001165121">
    <property type="component" value="Unassembled WGS sequence"/>
</dbReference>
<comment type="caution">
    <text evidence="1">The sequence shown here is derived from an EMBL/GenBank/DDBJ whole genome shotgun (WGS) entry which is preliminary data.</text>
</comment>
<proteinExistence type="predicted"/>
<accession>A0A9W7D9X0</accession>
<dbReference type="OrthoDB" id="123763at2759"/>
<keyword evidence="2" id="KW-1185">Reference proteome</keyword>
<protein>
    <submittedName>
        <fullName evidence="1">Unnamed protein product</fullName>
    </submittedName>
</protein>
<evidence type="ECO:0000313" key="2">
    <source>
        <dbReference type="Proteomes" id="UP001165121"/>
    </source>
</evidence>
<name>A0A9W7D9X0_9STRA</name>
<sequence>MEQFAHLPPSQQDALKKLMSLLGPEGVSHLASQGPDAVNARLNALRESSVGASPTENDGGHGVCKAHDYVDERAQAQATHGECEDLRRKGRGELVALARELGMVMGSALRKTEQQRVPLAISQLGGRAREWALTCRTSRAALSNTERVCKPGLLVVQATVKGFEKPWAILIDSGASGNYARRSTMEGSQLYAEALSARDRDIGTVRLTTGTRVMGPKVPVDLRVKFLDFDSVERCFGLGPGCEI</sequence>
<dbReference type="AlphaFoldDB" id="A0A9W7D9X0"/>
<organism evidence="1 2">
    <name type="scientific">Phytophthora fragariaefolia</name>
    <dbReference type="NCBI Taxonomy" id="1490495"/>
    <lineage>
        <taxon>Eukaryota</taxon>
        <taxon>Sar</taxon>
        <taxon>Stramenopiles</taxon>
        <taxon>Oomycota</taxon>
        <taxon>Peronosporomycetes</taxon>
        <taxon>Peronosporales</taxon>
        <taxon>Peronosporaceae</taxon>
        <taxon>Phytophthora</taxon>
    </lineage>
</organism>
<evidence type="ECO:0000313" key="1">
    <source>
        <dbReference type="EMBL" id="GMF60025.1"/>
    </source>
</evidence>
<reference evidence="1" key="1">
    <citation type="submission" date="2023-04" db="EMBL/GenBank/DDBJ databases">
        <title>Phytophthora fragariaefolia NBRC 109709.</title>
        <authorList>
            <person name="Ichikawa N."/>
            <person name="Sato H."/>
            <person name="Tonouchi N."/>
        </authorList>
    </citation>
    <scope>NUCLEOTIDE SEQUENCE</scope>
    <source>
        <strain evidence="1">NBRC 109709</strain>
    </source>
</reference>